<protein>
    <submittedName>
        <fullName evidence="2">Uncharacterized protein</fullName>
    </submittedName>
</protein>
<accession>A0A495V892</accession>
<evidence type="ECO:0000313" key="2">
    <source>
        <dbReference type="EMBL" id="RKT44725.1"/>
    </source>
</evidence>
<proteinExistence type="predicted"/>
<dbReference type="AlphaFoldDB" id="A0A495V892"/>
<dbReference type="OrthoDB" id="5772379at2"/>
<keyword evidence="3" id="KW-1185">Reference proteome</keyword>
<evidence type="ECO:0000256" key="1">
    <source>
        <dbReference type="SAM" id="MobiDB-lite"/>
    </source>
</evidence>
<comment type="caution">
    <text evidence="2">The sequence shown here is derived from an EMBL/GenBank/DDBJ whole genome shotgun (WGS) entry which is preliminary data.</text>
</comment>
<dbReference type="EMBL" id="RBXL01000001">
    <property type="protein sequence ID" value="RKT44725.1"/>
    <property type="molecule type" value="Genomic_DNA"/>
</dbReference>
<dbReference type="Proteomes" id="UP000274556">
    <property type="component" value="Unassembled WGS sequence"/>
</dbReference>
<name>A0A495V892_9GAMM</name>
<dbReference type="RefSeq" id="WP_120797122.1">
    <property type="nucleotide sequence ID" value="NZ_RBXL01000001.1"/>
</dbReference>
<sequence>MYDTDLDRDYRDARPRSTGRLRPDCRPEPELRMQTWAELQWETEQQKRFGPYARQIEADVLRSLG</sequence>
<reference evidence="2 3" key="1">
    <citation type="submission" date="2018-10" db="EMBL/GenBank/DDBJ databases">
        <title>Genomic Encyclopedia of Archaeal and Bacterial Type Strains, Phase II (KMG-II): from individual species to whole genera.</title>
        <authorList>
            <person name="Goeker M."/>
        </authorList>
    </citation>
    <scope>NUCLEOTIDE SEQUENCE [LARGE SCALE GENOMIC DNA]</scope>
    <source>
        <strain evidence="2 3">DSM 235</strain>
    </source>
</reference>
<feature type="region of interest" description="Disordered" evidence="1">
    <location>
        <begin position="1"/>
        <end position="27"/>
    </location>
</feature>
<organism evidence="2 3">
    <name type="scientific">Thiocapsa rosea</name>
    <dbReference type="NCBI Taxonomy" id="69360"/>
    <lineage>
        <taxon>Bacteria</taxon>
        <taxon>Pseudomonadati</taxon>
        <taxon>Pseudomonadota</taxon>
        <taxon>Gammaproteobacteria</taxon>
        <taxon>Chromatiales</taxon>
        <taxon>Chromatiaceae</taxon>
        <taxon>Thiocapsa</taxon>
    </lineage>
</organism>
<evidence type="ECO:0000313" key="3">
    <source>
        <dbReference type="Proteomes" id="UP000274556"/>
    </source>
</evidence>
<gene>
    <name evidence="2" type="ORF">BDD21_2124</name>
</gene>